<dbReference type="Proteomes" id="UP001281003">
    <property type="component" value="Unassembled WGS sequence"/>
</dbReference>
<feature type="compositionally biased region" description="Polar residues" evidence="1">
    <location>
        <begin position="208"/>
        <end position="227"/>
    </location>
</feature>
<organism evidence="2 3">
    <name type="scientific">Sordaria brevicollis</name>
    <dbReference type="NCBI Taxonomy" id="83679"/>
    <lineage>
        <taxon>Eukaryota</taxon>
        <taxon>Fungi</taxon>
        <taxon>Dikarya</taxon>
        <taxon>Ascomycota</taxon>
        <taxon>Pezizomycotina</taxon>
        <taxon>Sordariomycetes</taxon>
        <taxon>Sordariomycetidae</taxon>
        <taxon>Sordariales</taxon>
        <taxon>Sordariaceae</taxon>
        <taxon>Sordaria</taxon>
    </lineage>
</organism>
<reference evidence="2" key="1">
    <citation type="journal article" date="2023" name="Mol. Phylogenet. Evol.">
        <title>Genome-scale phylogeny and comparative genomics of the fungal order Sordariales.</title>
        <authorList>
            <person name="Hensen N."/>
            <person name="Bonometti L."/>
            <person name="Westerberg I."/>
            <person name="Brannstrom I.O."/>
            <person name="Guillou S."/>
            <person name="Cros-Aarteil S."/>
            <person name="Calhoun S."/>
            <person name="Haridas S."/>
            <person name="Kuo A."/>
            <person name="Mondo S."/>
            <person name="Pangilinan J."/>
            <person name="Riley R."/>
            <person name="LaButti K."/>
            <person name="Andreopoulos B."/>
            <person name="Lipzen A."/>
            <person name="Chen C."/>
            <person name="Yan M."/>
            <person name="Daum C."/>
            <person name="Ng V."/>
            <person name="Clum A."/>
            <person name="Steindorff A."/>
            <person name="Ohm R.A."/>
            <person name="Martin F."/>
            <person name="Silar P."/>
            <person name="Natvig D.O."/>
            <person name="Lalanne C."/>
            <person name="Gautier V."/>
            <person name="Ament-Velasquez S.L."/>
            <person name="Kruys A."/>
            <person name="Hutchinson M.I."/>
            <person name="Powell A.J."/>
            <person name="Barry K."/>
            <person name="Miller A.N."/>
            <person name="Grigoriev I.V."/>
            <person name="Debuchy R."/>
            <person name="Gladieux P."/>
            <person name="Hiltunen Thoren M."/>
            <person name="Johannesson H."/>
        </authorList>
    </citation>
    <scope>NUCLEOTIDE SEQUENCE</scope>
    <source>
        <strain evidence="2">FGSC 1904</strain>
    </source>
</reference>
<evidence type="ECO:0000313" key="2">
    <source>
        <dbReference type="EMBL" id="KAK3397080.1"/>
    </source>
</evidence>
<sequence length="227" mass="25649">MDMISDIVAGKSGQHMAIQNGECGMGDGALSKTKQREDPGSNRDVANDTIKTVWSQQGFPICFHPTRRDIGVILVKPTVWFWPNVRATPMRLVRRNGKGWGQEKPQAKKKRGDVNARLQSCLLHSHAGRVAWQALSIWFERQQRQPSILQQQFANQREGTLTRRDLTSPHASTTQQHLPKDTNTKLPTFTSHLLRLAITKYSHRRSSTKSSNHSDTRLFSSNNTTAI</sequence>
<feature type="region of interest" description="Disordered" evidence="1">
    <location>
        <begin position="159"/>
        <end position="186"/>
    </location>
</feature>
<accession>A0AAE0PCJ2</accession>
<evidence type="ECO:0000256" key="1">
    <source>
        <dbReference type="SAM" id="MobiDB-lite"/>
    </source>
</evidence>
<protein>
    <submittedName>
        <fullName evidence="2">Uncharacterized protein</fullName>
    </submittedName>
</protein>
<dbReference type="EMBL" id="JAUTDP010000008">
    <property type="protein sequence ID" value="KAK3397080.1"/>
    <property type="molecule type" value="Genomic_DNA"/>
</dbReference>
<evidence type="ECO:0000313" key="3">
    <source>
        <dbReference type="Proteomes" id="UP001281003"/>
    </source>
</evidence>
<gene>
    <name evidence="2" type="ORF">B0T20DRAFT_248771</name>
</gene>
<feature type="region of interest" description="Disordered" evidence="1">
    <location>
        <begin position="200"/>
        <end position="227"/>
    </location>
</feature>
<proteinExistence type="predicted"/>
<comment type="caution">
    <text evidence="2">The sequence shown here is derived from an EMBL/GenBank/DDBJ whole genome shotgun (WGS) entry which is preliminary data.</text>
</comment>
<name>A0AAE0PCJ2_SORBR</name>
<dbReference type="AlphaFoldDB" id="A0AAE0PCJ2"/>
<feature type="region of interest" description="Disordered" evidence="1">
    <location>
        <begin position="20"/>
        <end position="44"/>
    </location>
</feature>
<keyword evidence="3" id="KW-1185">Reference proteome</keyword>
<reference evidence="2" key="2">
    <citation type="submission" date="2023-07" db="EMBL/GenBank/DDBJ databases">
        <authorList>
            <consortium name="Lawrence Berkeley National Laboratory"/>
            <person name="Haridas S."/>
            <person name="Hensen N."/>
            <person name="Bonometti L."/>
            <person name="Westerberg I."/>
            <person name="Brannstrom I.O."/>
            <person name="Guillou S."/>
            <person name="Cros-Aarteil S."/>
            <person name="Calhoun S."/>
            <person name="Kuo A."/>
            <person name="Mondo S."/>
            <person name="Pangilinan J."/>
            <person name="Riley R."/>
            <person name="LaButti K."/>
            <person name="Andreopoulos B."/>
            <person name="Lipzen A."/>
            <person name="Chen C."/>
            <person name="Yanf M."/>
            <person name="Daum C."/>
            <person name="Ng V."/>
            <person name="Clum A."/>
            <person name="Steindorff A."/>
            <person name="Ohm R."/>
            <person name="Martin F."/>
            <person name="Silar P."/>
            <person name="Natvig D."/>
            <person name="Lalanne C."/>
            <person name="Gautier V."/>
            <person name="Ament-velasquez S.L."/>
            <person name="Kruys A."/>
            <person name="Hutchinson M.I."/>
            <person name="Powell A.J."/>
            <person name="Barry K."/>
            <person name="Miller A.N."/>
            <person name="Grigoriev I.V."/>
            <person name="Debuchy R."/>
            <person name="Gladieux P."/>
            <person name="Thoren M.H."/>
            <person name="Johannesson H."/>
        </authorList>
    </citation>
    <scope>NUCLEOTIDE SEQUENCE</scope>
    <source>
        <strain evidence="2">FGSC 1904</strain>
    </source>
</reference>